<dbReference type="OrthoDB" id="9913211at2"/>
<feature type="region of interest" description="Disordered" evidence="1">
    <location>
        <begin position="1"/>
        <end position="21"/>
    </location>
</feature>
<dbReference type="EMBL" id="FNVO01000005">
    <property type="protein sequence ID" value="SEG44901.1"/>
    <property type="molecule type" value="Genomic_DNA"/>
</dbReference>
<evidence type="ECO:0000313" key="2">
    <source>
        <dbReference type="EMBL" id="SEG44901.1"/>
    </source>
</evidence>
<reference evidence="3" key="1">
    <citation type="submission" date="2016-10" db="EMBL/GenBank/DDBJ databases">
        <authorList>
            <person name="Varghese N."/>
            <person name="Submissions S."/>
        </authorList>
    </citation>
    <scope>NUCLEOTIDE SEQUENCE [LARGE SCALE GENOMIC DNA]</scope>
    <source>
        <strain evidence="3">DSM 43163</strain>
    </source>
</reference>
<proteinExistence type="predicted"/>
<gene>
    <name evidence="2" type="ORF">SAMN04489712_105277</name>
</gene>
<dbReference type="Proteomes" id="UP000236723">
    <property type="component" value="Unassembled WGS sequence"/>
</dbReference>
<organism evidence="2 3">
    <name type="scientific">Thermomonospora echinospora</name>
    <dbReference type="NCBI Taxonomy" id="1992"/>
    <lineage>
        <taxon>Bacteria</taxon>
        <taxon>Bacillati</taxon>
        <taxon>Actinomycetota</taxon>
        <taxon>Actinomycetes</taxon>
        <taxon>Streptosporangiales</taxon>
        <taxon>Thermomonosporaceae</taxon>
        <taxon>Thermomonospora</taxon>
    </lineage>
</organism>
<feature type="compositionally biased region" description="Basic and acidic residues" evidence="1">
    <location>
        <begin position="61"/>
        <end position="71"/>
    </location>
</feature>
<protein>
    <submittedName>
        <fullName evidence="2">Uncharacterized protein</fullName>
    </submittedName>
</protein>
<evidence type="ECO:0000313" key="3">
    <source>
        <dbReference type="Proteomes" id="UP000236723"/>
    </source>
</evidence>
<keyword evidence="3" id="KW-1185">Reference proteome</keyword>
<evidence type="ECO:0000256" key="1">
    <source>
        <dbReference type="SAM" id="MobiDB-lite"/>
    </source>
</evidence>
<feature type="region of interest" description="Disordered" evidence="1">
    <location>
        <begin position="50"/>
        <end position="71"/>
    </location>
</feature>
<dbReference type="AlphaFoldDB" id="A0A1H6A8W9"/>
<dbReference type="RefSeq" id="WP_103938253.1">
    <property type="nucleotide sequence ID" value="NZ_FNVO01000005.1"/>
</dbReference>
<name>A0A1H6A8W9_9ACTN</name>
<accession>A0A1H6A8W9</accession>
<sequence length="71" mass="7622">MRKKFVGPVNPGPDGKDMGHDVVIGGRSLGNVKRNDVIEVPADIAQMDPAPVWPEGLWEDAPAKKKSEGES</sequence>